<keyword evidence="1" id="KW-0472">Membrane</keyword>
<feature type="transmembrane region" description="Helical" evidence="1">
    <location>
        <begin position="244"/>
        <end position="265"/>
    </location>
</feature>
<gene>
    <name evidence="2" type="ORF">CORMATOL_02860</name>
</gene>
<keyword evidence="1" id="KW-1133">Transmembrane helix</keyword>
<feature type="transmembrane region" description="Helical" evidence="1">
    <location>
        <begin position="184"/>
        <end position="202"/>
    </location>
</feature>
<feature type="transmembrane region" description="Helical" evidence="1">
    <location>
        <begin position="21"/>
        <end position="42"/>
    </location>
</feature>
<name>C0E772_9CORY</name>
<sequence>MIGITIMTTRDVTSASRNLLIIYWVISAFCSYQLGIALRIAANLADLTTFFLGFMSLMIIPILMASSLVLYIFPKHTSHIWRKIRIPTVLIWISVFLILWLMDDNDEYFHPVTSRIGQIFGSDSDTIYTILFCVFFLTGVISYLTIFITSVKTRFRTVSEKRLSPPELQVSQQSSPQDKRIPGILLWIGLSIIVPLFLRIFLPLSPGSESREIIFIPTLLFLLLLSFVFLTYPNNQPILSHAKAPFIGFWFMATLAMTAWQSPIVIPPHSSTDTFPANNKAVINWNNSVVAFYSLSALGFWGWLFQRGRHLCQDQASPK</sequence>
<feature type="transmembrane region" description="Helical" evidence="1">
    <location>
        <begin position="127"/>
        <end position="151"/>
    </location>
</feature>
<dbReference type="Proteomes" id="UP000006247">
    <property type="component" value="Unassembled WGS sequence"/>
</dbReference>
<protein>
    <submittedName>
        <fullName evidence="2">Uncharacterized protein</fullName>
    </submittedName>
</protein>
<feature type="transmembrane region" description="Helical" evidence="1">
    <location>
        <begin position="48"/>
        <end position="72"/>
    </location>
</feature>
<accession>C0E772</accession>
<comment type="caution">
    <text evidence="2">The sequence shown here is derived from an EMBL/GenBank/DDBJ whole genome shotgun (WGS) entry which is preliminary data.</text>
</comment>
<evidence type="ECO:0000313" key="3">
    <source>
        <dbReference type="Proteomes" id="UP000006247"/>
    </source>
</evidence>
<proteinExistence type="predicted"/>
<dbReference type="AlphaFoldDB" id="C0E772"/>
<dbReference type="EMBL" id="ACEB01000051">
    <property type="protein sequence ID" value="EEG25631.1"/>
    <property type="molecule type" value="Genomic_DNA"/>
</dbReference>
<reference evidence="2 3" key="1">
    <citation type="submission" date="2009-01" db="EMBL/GenBank/DDBJ databases">
        <authorList>
            <person name="Fulton L."/>
            <person name="Clifton S."/>
            <person name="Chinwalla A.T."/>
            <person name="Mitreva M."/>
            <person name="Sodergren E."/>
            <person name="Weinstock G."/>
            <person name="Clifton S."/>
            <person name="Dooling D.J."/>
            <person name="Fulton B."/>
            <person name="Minx P."/>
            <person name="Pepin K.H."/>
            <person name="Johnson M."/>
            <person name="Bhonagiri V."/>
            <person name="Nash W.E."/>
            <person name="Mardis E.R."/>
            <person name="Wilson R.K."/>
        </authorList>
    </citation>
    <scope>NUCLEOTIDE SEQUENCE [LARGE SCALE GENOMIC DNA]</scope>
    <source>
        <strain evidence="2 3">ATCC 33806</strain>
    </source>
</reference>
<evidence type="ECO:0000256" key="1">
    <source>
        <dbReference type="SAM" id="Phobius"/>
    </source>
</evidence>
<keyword evidence="1" id="KW-0812">Transmembrane</keyword>
<evidence type="ECO:0000313" key="2">
    <source>
        <dbReference type="EMBL" id="EEG25631.1"/>
    </source>
</evidence>
<feature type="transmembrane region" description="Helical" evidence="1">
    <location>
        <begin position="84"/>
        <end position="102"/>
    </location>
</feature>
<organism evidence="2 3">
    <name type="scientific">Corynebacterium matruchotii ATCC 33806</name>
    <dbReference type="NCBI Taxonomy" id="566549"/>
    <lineage>
        <taxon>Bacteria</taxon>
        <taxon>Bacillati</taxon>
        <taxon>Actinomycetota</taxon>
        <taxon>Actinomycetes</taxon>
        <taxon>Mycobacteriales</taxon>
        <taxon>Corynebacteriaceae</taxon>
        <taxon>Corynebacterium</taxon>
    </lineage>
</organism>
<feature type="transmembrane region" description="Helical" evidence="1">
    <location>
        <begin position="285"/>
        <end position="305"/>
    </location>
</feature>
<feature type="transmembrane region" description="Helical" evidence="1">
    <location>
        <begin position="214"/>
        <end position="232"/>
    </location>
</feature>
<dbReference type="HOGENOM" id="CLU_780132_0_0_11"/>